<keyword evidence="2" id="KW-0472">Membrane</keyword>
<evidence type="ECO:0000256" key="2">
    <source>
        <dbReference type="SAM" id="Phobius"/>
    </source>
</evidence>
<keyword evidence="3" id="KW-0732">Signal</keyword>
<gene>
    <name evidence="4" type="ORF">EJ06DRAFT_549233</name>
</gene>
<evidence type="ECO:0000256" key="3">
    <source>
        <dbReference type="SAM" id="SignalP"/>
    </source>
</evidence>
<feature type="compositionally biased region" description="Low complexity" evidence="1">
    <location>
        <begin position="173"/>
        <end position="201"/>
    </location>
</feature>
<feature type="region of interest" description="Disordered" evidence="1">
    <location>
        <begin position="250"/>
        <end position="275"/>
    </location>
</feature>
<keyword evidence="2" id="KW-1133">Transmembrane helix</keyword>
<accession>A0A6G1HV98</accession>
<evidence type="ECO:0000256" key="1">
    <source>
        <dbReference type="SAM" id="MobiDB-lite"/>
    </source>
</evidence>
<evidence type="ECO:0008006" key="6">
    <source>
        <dbReference type="Google" id="ProtNLM"/>
    </source>
</evidence>
<feature type="compositionally biased region" description="Pro residues" evidence="1">
    <location>
        <begin position="256"/>
        <end position="267"/>
    </location>
</feature>
<reference evidence="4" key="1">
    <citation type="journal article" date="2020" name="Stud. Mycol.">
        <title>101 Dothideomycetes genomes: a test case for predicting lifestyles and emergence of pathogens.</title>
        <authorList>
            <person name="Haridas S."/>
            <person name="Albert R."/>
            <person name="Binder M."/>
            <person name="Bloem J."/>
            <person name="Labutti K."/>
            <person name="Salamov A."/>
            <person name="Andreopoulos B."/>
            <person name="Baker S."/>
            <person name="Barry K."/>
            <person name="Bills G."/>
            <person name="Bluhm B."/>
            <person name="Cannon C."/>
            <person name="Castanera R."/>
            <person name="Culley D."/>
            <person name="Daum C."/>
            <person name="Ezra D."/>
            <person name="Gonzalez J."/>
            <person name="Henrissat B."/>
            <person name="Kuo A."/>
            <person name="Liang C."/>
            <person name="Lipzen A."/>
            <person name="Lutzoni F."/>
            <person name="Magnuson J."/>
            <person name="Mondo S."/>
            <person name="Nolan M."/>
            <person name="Ohm R."/>
            <person name="Pangilinan J."/>
            <person name="Park H.-J."/>
            <person name="Ramirez L."/>
            <person name="Alfaro M."/>
            <person name="Sun H."/>
            <person name="Tritt A."/>
            <person name="Yoshinaga Y."/>
            <person name="Zwiers L.-H."/>
            <person name="Turgeon B."/>
            <person name="Goodwin S."/>
            <person name="Spatafora J."/>
            <person name="Crous P."/>
            <person name="Grigoriev I."/>
        </authorList>
    </citation>
    <scope>NUCLEOTIDE SEQUENCE</scope>
    <source>
        <strain evidence="4">CBS 262.69</strain>
    </source>
</reference>
<dbReference type="EMBL" id="ML996696">
    <property type="protein sequence ID" value="KAF2399749.1"/>
    <property type="molecule type" value="Genomic_DNA"/>
</dbReference>
<sequence length="292" mass="30605">MRSAHVFGPRGFSRSLGLGPGFRLVWLALFLGLALRATADPNAPCYDPAGALAPGYFPCDPSAYITACCLAGWVCYSNAMCALTDPRGVAMDRGVPLGTKRRGACTNGLWANANCGDFCLGNFTTNGDLTPCGASSYCCTGDPECDCASGRGTLHIADGVVQTVLRLDPPWQTATPTVSTRTSSTLSTSSSSTSAARQTSAIPSPTPTAHKKSALSKGSTAGLSVGFILLAALILLAILWFRGCFRRSRRRRPSTPRAPIPIHPPHVAPLAGDPRINTGVLHREPYASNSPL</sequence>
<feature type="signal peptide" evidence="3">
    <location>
        <begin position="1"/>
        <end position="39"/>
    </location>
</feature>
<evidence type="ECO:0000313" key="5">
    <source>
        <dbReference type="Proteomes" id="UP000799640"/>
    </source>
</evidence>
<organism evidence="4 5">
    <name type="scientific">Trichodelitschia bisporula</name>
    <dbReference type="NCBI Taxonomy" id="703511"/>
    <lineage>
        <taxon>Eukaryota</taxon>
        <taxon>Fungi</taxon>
        <taxon>Dikarya</taxon>
        <taxon>Ascomycota</taxon>
        <taxon>Pezizomycotina</taxon>
        <taxon>Dothideomycetes</taxon>
        <taxon>Dothideomycetes incertae sedis</taxon>
        <taxon>Phaeotrichales</taxon>
        <taxon>Phaeotrichaceae</taxon>
        <taxon>Trichodelitschia</taxon>
    </lineage>
</organism>
<protein>
    <recommendedName>
        <fullName evidence="6">Mid2 domain-containing protein</fullName>
    </recommendedName>
</protein>
<feature type="transmembrane region" description="Helical" evidence="2">
    <location>
        <begin position="221"/>
        <end position="241"/>
    </location>
</feature>
<dbReference type="OrthoDB" id="5215637at2759"/>
<keyword evidence="2" id="KW-0812">Transmembrane</keyword>
<dbReference type="Proteomes" id="UP000799640">
    <property type="component" value="Unassembled WGS sequence"/>
</dbReference>
<proteinExistence type="predicted"/>
<keyword evidence="5" id="KW-1185">Reference proteome</keyword>
<name>A0A6G1HV98_9PEZI</name>
<feature type="region of interest" description="Disordered" evidence="1">
    <location>
        <begin position="171"/>
        <end position="214"/>
    </location>
</feature>
<evidence type="ECO:0000313" key="4">
    <source>
        <dbReference type="EMBL" id="KAF2399749.1"/>
    </source>
</evidence>
<feature type="chain" id="PRO_5026332865" description="Mid2 domain-containing protein" evidence="3">
    <location>
        <begin position="40"/>
        <end position="292"/>
    </location>
</feature>
<dbReference type="AlphaFoldDB" id="A0A6G1HV98"/>